<dbReference type="InterPro" id="IPR029044">
    <property type="entry name" value="Nucleotide-diphossugar_trans"/>
</dbReference>
<keyword evidence="1" id="KW-0472">Membrane</keyword>
<gene>
    <name evidence="3" type="ORF">NIES23_12480</name>
</gene>
<dbReference type="InterPro" id="IPR050834">
    <property type="entry name" value="Glycosyltransf_2"/>
</dbReference>
<dbReference type="PANTHER" id="PTHR43685">
    <property type="entry name" value="GLYCOSYLTRANSFERASE"/>
    <property type="match status" value="1"/>
</dbReference>
<dbReference type="AlphaFoldDB" id="A0A1Z4KHL9"/>
<dbReference type="Gene3D" id="3.90.550.10">
    <property type="entry name" value="Spore Coat Polysaccharide Biosynthesis Protein SpsA, Chain A"/>
    <property type="match status" value="1"/>
</dbReference>
<sequence length="295" mass="33615">MRLSACITTRNRPEDLENCLRSLWDSQTKPHSVIVSDDSPSMEMQQQNQKIVEQYPQTIYITGPRIGVCANRNNAVNAIPASETDLIAFIDDDICVEPEFIGSAIAQYSKMSPEQSQHTILSGISYTTDGYVMAPGKLSFRGYFRASDVPETIAIHASIFPRQFFEQEQWDENIFFGYEDAELCLRALKRGYKILNCPELRALNAGGNGKSSLMESDIGKLTKYEISIEAARLYIGIKRYKDLFPNVLKLIGFCFVYFLHMTAYLCKRGSLQAWPEIIRRSHIQKLWQPSQLNWG</sequence>
<evidence type="ECO:0000313" key="4">
    <source>
        <dbReference type="Proteomes" id="UP000217507"/>
    </source>
</evidence>
<evidence type="ECO:0000313" key="3">
    <source>
        <dbReference type="EMBL" id="BAY68462.1"/>
    </source>
</evidence>
<keyword evidence="1" id="KW-0812">Transmembrane</keyword>
<reference evidence="3 4" key="1">
    <citation type="submission" date="2017-06" db="EMBL/GenBank/DDBJ databases">
        <title>Genome sequencing of cyanobaciteial culture collection at National Institute for Environmental Studies (NIES).</title>
        <authorList>
            <person name="Hirose Y."/>
            <person name="Shimura Y."/>
            <person name="Fujisawa T."/>
            <person name="Nakamura Y."/>
            <person name="Kawachi M."/>
        </authorList>
    </citation>
    <scope>NUCLEOTIDE SEQUENCE [LARGE SCALE GENOMIC DNA]</scope>
    <source>
        <strain evidence="3 4">NIES-23</strain>
    </source>
</reference>
<name>A0A1Z4KHL9_ANAVA</name>
<organism evidence="3 4">
    <name type="scientific">Trichormus variabilis NIES-23</name>
    <dbReference type="NCBI Taxonomy" id="1973479"/>
    <lineage>
        <taxon>Bacteria</taxon>
        <taxon>Bacillati</taxon>
        <taxon>Cyanobacteriota</taxon>
        <taxon>Cyanophyceae</taxon>
        <taxon>Nostocales</taxon>
        <taxon>Nostocaceae</taxon>
        <taxon>Trichormus</taxon>
    </lineage>
</organism>
<keyword evidence="1" id="KW-1133">Transmembrane helix</keyword>
<dbReference type="Pfam" id="PF00535">
    <property type="entry name" value="Glycos_transf_2"/>
    <property type="match status" value="1"/>
</dbReference>
<dbReference type="Proteomes" id="UP000217507">
    <property type="component" value="Chromosome"/>
</dbReference>
<dbReference type="GO" id="GO:0016740">
    <property type="term" value="F:transferase activity"/>
    <property type="evidence" value="ECO:0007669"/>
    <property type="project" value="UniProtKB-KW"/>
</dbReference>
<accession>A0A1Z4KHL9</accession>
<dbReference type="EMBL" id="AP018216">
    <property type="protein sequence ID" value="BAY68462.1"/>
    <property type="molecule type" value="Genomic_DNA"/>
</dbReference>
<evidence type="ECO:0000259" key="2">
    <source>
        <dbReference type="Pfam" id="PF00535"/>
    </source>
</evidence>
<feature type="domain" description="Glycosyltransferase 2-like" evidence="2">
    <location>
        <begin position="4"/>
        <end position="110"/>
    </location>
</feature>
<proteinExistence type="predicted"/>
<keyword evidence="3" id="KW-0808">Transferase</keyword>
<feature type="transmembrane region" description="Helical" evidence="1">
    <location>
        <begin position="247"/>
        <end position="266"/>
    </location>
</feature>
<dbReference type="PANTHER" id="PTHR43685:SF3">
    <property type="entry name" value="SLR2126 PROTEIN"/>
    <property type="match status" value="1"/>
</dbReference>
<evidence type="ECO:0000256" key="1">
    <source>
        <dbReference type="SAM" id="Phobius"/>
    </source>
</evidence>
<dbReference type="SUPFAM" id="SSF53448">
    <property type="entry name" value="Nucleotide-diphospho-sugar transferases"/>
    <property type="match status" value="1"/>
</dbReference>
<dbReference type="InterPro" id="IPR001173">
    <property type="entry name" value="Glyco_trans_2-like"/>
</dbReference>
<protein>
    <submittedName>
        <fullName evidence="3">Family 2 glycosyl transferase</fullName>
    </submittedName>
</protein>